<dbReference type="PANTHER" id="PTHR35004:SF8">
    <property type="entry name" value="TRANSPOSASE RV3428C-RELATED"/>
    <property type="match status" value="1"/>
</dbReference>
<accession>A0A560KYV1</accession>
<dbReference type="EMBL" id="VITY01000030">
    <property type="protein sequence ID" value="TWB86040.1"/>
    <property type="molecule type" value="Genomic_DNA"/>
</dbReference>
<evidence type="ECO:0000259" key="1">
    <source>
        <dbReference type="Pfam" id="PF22483"/>
    </source>
</evidence>
<name>A0A560KYV1_9BRAD</name>
<sequence>MHVAKSRQGLFEEVERVALAPLPGEPFEYTEWKTAKVHPDCHVEDEKTFYSVPHRLIGRRLDVRLTYRAVEIFQDHQRVASPCAVPSAVATSR</sequence>
<organism evidence="2 3">
    <name type="scientific">Bradyrhizobium macuxiense</name>
    <dbReference type="NCBI Taxonomy" id="1755647"/>
    <lineage>
        <taxon>Bacteria</taxon>
        <taxon>Pseudomonadati</taxon>
        <taxon>Pseudomonadota</taxon>
        <taxon>Alphaproteobacteria</taxon>
        <taxon>Hyphomicrobiales</taxon>
        <taxon>Nitrobacteraceae</taxon>
        <taxon>Bradyrhizobium</taxon>
    </lineage>
</organism>
<dbReference type="PANTHER" id="PTHR35004">
    <property type="entry name" value="TRANSPOSASE RV3428C-RELATED"/>
    <property type="match status" value="1"/>
</dbReference>
<dbReference type="AlphaFoldDB" id="A0A560KYV1"/>
<proteinExistence type="predicted"/>
<dbReference type="InterPro" id="IPR054353">
    <property type="entry name" value="IstA-like_C"/>
</dbReference>
<evidence type="ECO:0000313" key="2">
    <source>
        <dbReference type="EMBL" id="TWB86040.1"/>
    </source>
</evidence>
<keyword evidence="3" id="KW-1185">Reference proteome</keyword>
<reference evidence="2 3" key="1">
    <citation type="submission" date="2019-06" db="EMBL/GenBank/DDBJ databases">
        <title>Genomic Encyclopedia of Type Strains, Phase IV (KMG-V): Genome sequencing to study the core and pangenomes of soil and plant-associated prokaryotes.</title>
        <authorList>
            <person name="Whitman W."/>
        </authorList>
    </citation>
    <scope>NUCLEOTIDE SEQUENCE [LARGE SCALE GENOMIC DNA]</scope>
    <source>
        <strain evidence="2 3">BR 10355</strain>
    </source>
</reference>
<comment type="caution">
    <text evidence="2">The sequence shown here is derived from an EMBL/GenBank/DDBJ whole genome shotgun (WGS) entry which is preliminary data.</text>
</comment>
<feature type="domain" description="Transposase for insertion sequence element IS21-like C-terminal" evidence="1">
    <location>
        <begin position="22"/>
        <end position="81"/>
    </location>
</feature>
<evidence type="ECO:0000313" key="3">
    <source>
        <dbReference type="Proteomes" id="UP000321304"/>
    </source>
</evidence>
<protein>
    <recommendedName>
        <fullName evidence="1">Transposase for insertion sequence element IS21-like C-terminal domain-containing protein</fullName>
    </recommendedName>
</protein>
<dbReference type="Pfam" id="PF22483">
    <property type="entry name" value="Mu-transpos_C_2"/>
    <property type="match status" value="1"/>
</dbReference>
<dbReference type="Proteomes" id="UP000321304">
    <property type="component" value="Unassembled WGS sequence"/>
</dbReference>
<gene>
    <name evidence="2" type="ORF">FBZ93_1303</name>
</gene>